<proteinExistence type="predicted"/>
<dbReference type="Pfam" id="PF02470">
    <property type="entry name" value="MlaD"/>
    <property type="match status" value="1"/>
</dbReference>
<dbReference type="PANTHER" id="PTHR33371:SF4">
    <property type="entry name" value="INTERMEMBRANE PHOSPHOLIPID TRANSPORT SYSTEM BINDING PROTEIN MLAD"/>
    <property type="match status" value="1"/>
</dbReference>
<dbReference type="InterPro" id="IPR003399">
    <property type="entry name" value="Mce/MlaD"/>
</dbReference>
<feature type="domain" description="Mce/MlaD" evidence="2">
    <location>
        <begin position="36"/>
        <end position="113"/>
    </location>
</feature>
<accession>A0A848IVX3</accession>
<sequence length="318" mass="34676">MKDKIKLGLFVFLAVTLLILGMYFVGARKNLFSSNIEIQACFKNVAGIQKGSAVQFVGINVGAVEKVKIIDDSTVCLVMSLNNEQAQFITKDAVAQIGSEGLMGNKMVSITPGSTGASRIEDGDELSSKEPVNVEDIMASVMQNSKNLEKFTGDLAKISQNLIKGRGLAGRLLTDTISEGRIESVISELELTVANLHNVSADANDISTQITEGKGMLGKLVYDKSMAEDVEQLMDSLNNASAKLNLTLQQLTEFTEKMNNGKGTLSLLVNDSTMAYNLDTTIINAKQRVIELEHTIDVVNESWLLNLFNKKNKEDQFE</sequence>
<reference evidence="3 4" key="1">
    <citation type="submission" date="2020-04" db="EMBL/GenBank/DDBJ databases">
        <title>Flammeovirgaceae bacterium KN852 isolated from deep sea.</title>
        <authorList>
            <person name="Zhang D.-C."/>
        </authorList>
    </citation>
    <scope>NUCLEOTIDE SEQUENCE [LARGE SCALE GENOMIC DNA]</scope>
    <source>
        <strain evidence="3 4">KN852</strain>
    </source>
</reference>
<dbReference type="EMBL" id="JABBNU010000002">
    <property type="protein sequence ID" value="NMM47328.1"/>
    <property type="molecule type" value="Genomic_DNA"/>
</dbReference>
<evidence type="ECO:0000313" key="4">
    <source>
        <dbReference type="Proteomes" id="UP000559010"/>
    </source>
</evidence>
<dbReference type="RefSeq" id="WP_169677958.1">
    <property type="nucleotide sequence ID" value="NZ_JABBNU010000002.1"/>
</dbReference>
<gene>
    <name evidence="3" type="ORF">HH304_02885</name>
</gene>
<dbReference type="InterPro" id="IPR052336">
    <property type="entry name" value="MlaD_Phospholipid_Transporter"/>
</dbReference>
<evidence type="ECO:0000259" key="2">
    <source>
        <dbReference type="Pfam" id="PF02470"/>
    </source>
</evidence>
<feature type="transmembrane region" description="Helical" evidence="1">
    <location>
        <begin position="7"/>
        <end position="26"/>
    </location>
</feature>
<keyword evidence="1" id="KW-0812">Transmembrane</keyword>
<organism evidence="3 4">
    <name type="scientific">Marinigracilibium pacificum</name>
    <dbReference type="NCBI Taxonomy" id="2729599"/>
    <lineage>
        <taxon>Bacteria</taxon>
        <taxon>Pseudomonadati</taxon>
        <taxon>Bacteroidota</taxon>
        <taxon>Cytophagia</taxon>
        <taxon>Cytophagales</taxon>
        <taxon>Flammeovirgaceae</taxon>
        <taxon>Marinigracilibium</taxon>
    </lineage>
</organism>
<comment type="caution">
    <text evidence="3">The sequence shown here is derived from an EMBL/GenBank/DDBJ whole genome shotgun (WGS) entry which is preliminary data.</text>
</comment>
<keyword evidence="4" id="KW-1185">Reference proteome</keyword>
<evidence type="ECO:0000313" key="3">
    <source>
        <dbReference type="EMBL" id="NMM47328.1"/>
    </source>
</evidence>
<dbReference type="PANTHER" id="PTHR33371">
    <property type="entry name" value="INTERMEMBRANE PHOSPHOLIPID TRANSPORT SYSTEM BINDING PROTEIN MLAD-RELATED"/>
    <property type="match status" value="1"/>
</dbReference>
<name>A0A848IVX3_9BACT</name>
<dbReference type="Proteomes" id="UP000559010">
    <property type="component" value="Unassembled WGS sequence"/>
</dbReference>
<protein>
    <submittedName>
        <fullName evidence="3">MCE family protein</fullName>
    </submittedName>
</protein>
<dbReference type="AlphaFoldDB" id="A0A848IVX3"/>
<keyword evidence="1" id="KW-1133">Transmembrane helix</keyword>
<keyword evidence="1" id="KW-0472">Membrane</keyword>
<evidence type="ECO:0000256" key="1">
    <source>
        <dbReference type="SAM" id="Phobius"/>
    </source>
</evidence>